<dbReference type="InterPro" id="IPR007712">
    <property type="entry name" value="RelE/ParE_toxin"/>
</dbReference>
<protein>
    <submittedName>
        <fullName evidence="1">Type II toxin-antitoxin system RelE/ParE family toxin</fullName>
    </submittedName>
</protein>
<evidence type="ECO:0000313" key="1">
    <source>
        <dbReference type="EMBL" id="RAW57372.1"/>
    </source>
</evidence>
<dbReference type="AlphaFoldDB" id="A0A174D6K3"/>
<dbReference type="InterPro" id="IPR035093">
    <property type="entry name" value="RelE/ParE_toxin_dom_sf"/>
</dbReference>
<dbReference type="Pfam" id="PF05016">
    <property type="entry name" value="ParE_toxin"/>
    <property type="match status" value="1"/>
</dbReference>
<keyword evidence="2" id="KW-1185">Reference proteome</keyword>
<proteinExistence type="predicted"/>
<gene>
    <name evidence="1" type="ORF">C4N23_11500</name>
</gene>
<dbReference type="RefSeq" id="WP_055192013.1">
    <property type="nucleotide sequence ID" value="NZ_PRLC01000017.1"/>
</dbReference>
<dbReference type="Gene3D" id="3.30.2310.20">
    <property type="entry name" value="RelE-like"/>
    <property type="match status" value="1"/>
</dbReference>
<dbReference type="Proteomes" id="UP000250429">
    <property type="component" value="Unassembled WGS sequence"/>
</dbReference>
<reference evidence="1 2" key="1">
    <citation type="submission" date="2018-02" db="EMBL/GenBank/DDBJ databases">
        <title>Complete genome sequencing of Faecalibacterium prausnitzii strains isolated from the human gut.</title>
        <authorList>
            <person name="Fitzgerald B.C."/>
            <person name="Shkoporov A.N."/>
            <person name="Ross P.R."/>
            <person name="Hill C."/>
        </authorList>
    </citation>
    <scope>NUCLEOTIDE SEQUENCE [LARGE SCALE GENOMIC DNA]</scope>
    <source>
        <strain evidence="1 2">APC922/41-1</strain>
    </source>
</reference>
<sequence>MLYQIDISHRAHQDIEDAACYIAYQLKNPSAAQNLVRRAFGSIDSLEELPARFSVVRDPFLASLSIRFVPVQGYLAFYQVNEVTQTVHILRFLYGQSNWASILKTDFHPN</sequence>
<accession>A0A174D6K3</accession>
<dbReference type="OrthoDB" id="361440at2"/>
<name>A0A174D6K3_9FIRM</name>
<dbReference type="EMBL" id="PRLC01000017">
    <property type="protein sequence ID" value="RAW57372.1"/>
    <property type="molecule type" value="Genomic_DNA"/>
</dbReference>
<evidence type="ECO:0000313" key="2">
    <source>
        <dbReference type="Proteomes" id="UP000250429"/>
    </source>
</evidence>
<comment type="caution">
    <text evidence="1">The sequence shown here is derived from an EMBL/GenBank/DDBJ whole genome shotgun (WGS) entry which is preliminary data.</text>
</comment>
<organism evidence="1 2">
    <name type="scientific">Faecalibacterium hattorii</name>
    <dbReference type="NCBI Taxonomy" id="2935520"/>
    <lineage>
        <taxon>Bacteria</taxon>
        <taxon>Bacillati</taxon>
        <taxon>Bacillota</taxon>
        <taxon>Clostridia</taxon>
        <taxon>Eubacteriales</taxon>
        <taxon>Oscillospiraceae</taxon>
        <taxon>Faecalibacterium</taxon>
    </lineage>
</organism>